<accession>A0A1D1VSH7</accession>
<evidence type="ECO:0000313" key="3">
    <source>
        <dbReference type="Proteomes" id="UP000186922"/>
    </source>
</evidence>
<feature type="compositionally biased region" description="Basic and acidic residues" evidence="1">
    <location>
        <begin position="13"/>
        <end position="29"/>
    </location>
</feature>
<name>A0A1D1VSH7_RAMVA</name>
<protein>
    <submittedName>
        <fullName evidence="2">Uncharacterized protein</fullName>
    </submittedName>
</protein>
<proteinExistence type="predicted"/>
<evidence type="ECO:0000313" key="2">
    <source>
        <dbReference type="EMBL" id="GAV04522.1"/>
    </source>
</evidence>
<keyword evidence="3" id="KW-1185">Reference proteome</keyword>
<reference evidence="2 3" key="1">
    <citation type="journal article" date="2016" name="Nat. Commun.">
        <title>Extremotolerant tardigrade genome and improved radiotolerance of human cultured cells by tardigrade-unique protein.</title>
        <authorList>
            <person name="Hashimoto T."/>
            <person name="Horikawa D.D."/>
            <person name="Saito Y."/>
            <person name="Kuwahara H."/>
            <person name="Kozuka-Hata H."/>
            <person name="Shin-I T."/>
            <person name="Minakuchi Y."/>
            <person name="Ohishi K."/>
            <person name="Motoyama A."/>
            <person name="Aizu T."/>
            <person name="Enomoto A."/>
            <person name="Kondo K."/>
            <person name="Tanaka S."/>
            <person name="Hara Y."/>
            <person name="Koshikawa S."/>
            <person name="Sagara H."/>
            <person name="Miura T."/>
            <person name="Yokobori S."/>
            <person name="Miyagawa K."/>
            <person name="Suzuki Y."/>
            <person name="Kubo T."/>
            <person name="Oyama M."/>
            <person name="Kohara Y."/>
            <person name="Fujiyama A."/>
            <person name="Arakawa K."/>
            <person name="Katayama T."/>
            <person name="Toyoda A."/>
            <person name="Kunieda T."/>
        </authorList>
    </citation>
    <scope>NUCLEOTIDE SEQUENCE [LARGE SCALE GENOMIC DNA]</scope>
    <source>
        <strain evidence="2 3">YOKOZUNA-1</strain>
    </source>
</reference>
<dbReference type="AlphaFoldDB" id="A0A1D1VSH7"/>
<comment type="caution">
    <text evidence="2">The sequence shown here is derived from an EMBL/GenBank/DDBJ whole genome shotgun (WGS) entry which is preliminary data.</text>
</comment>
<sequence>MFGNRLTFNQELEQIRAESEERNAVRREMDEGELDDVPMEIAAATSPPTSLGSPTSTVKSKSRQ</sequence>
<feature type="region of interest" description="Disordered" evidence="1">
    <location>
        <begin position="1"/>
        <end position="64"/>
    </location>
</feature>
<feature type="compositionally biased region" description="Polar residues" evidence="1">
    <location>
        <begin position="1"/>
        <end position="12"/>
    </location>
</feature>
<gene>
    <name evidence="2" type="primary">RvY_14791-1</name>
    <name evidence="2" type="synonym">RvY_14791.1</name>
    <name evidence="2" type="ORF">RvY_14791</name>
</gene>
<organism evidence="2 3">
    <name type="scientific">Ramazzottius varieornatus</name>
    <name type="common">Water bear</name>
    <name type="synonym">Tardigrade</name>
    <dbReference type="NCBI Taxonomy" id="947166"/>
    <lineage>
        <taxon>Eukaryota</taxon>
        <taxon>Metazoa</taxon>
        <taxon>Ecdysozoa</taxon>
        <taxon>Tardigrada</taxon>
        <taxon>Eutardigrada</taxon>
        <taxon>Parachela</taxon>
        <taxon>Hypsibioidea</taxon>
        <taxon>Ramazzottiidae</taxon>
        <taxon>Ramazzottius</taxon>
    </lineage>
</organism>
<feature type="compositionally biased region" description="Low complexity" evidence="1">
    <location>
        <begin position="42"/>
        <end position="57"/>
    </location>
</feature>
<evidence type="ECO:0000256" key="1">
    <source>
        <dbReference type="SAM" id="MobiDB-lite"/>
    </source>
</evidence>
<dbReference type="EMBL" id="BDGG01000011">
    <property type="protein sequence ID" value="GAV04522.1"/>
    <property type="molecule type" value="Genomic_DNA"/>
</dbReference>
<dbReference type="Proteomes" id="UP000186922">
    <property type="component" value="Unassembled WGS sequence"/>
</dbReference>